<dbReference type="SUPFAM" id="SSF46689">
    <property type="entry name" value="Homeodomain-like"/>
    <property type="match status" value="1"/>
</dbReference>
<dbReference type="PROSITE" id="PS01081">
    <property type="entry name" value="HTH_TETR_1"/>
    <property type="match status" value="1"/>
</dbReference>
<evidence type="ECO:0000313" key="7">
    <source>
        <dbReference type="Proteomes" id="UP001596378"/>
    </source>
</evidence>
<dbReference type="InterPro" id="IPR023772">
    <property type="entry name" value="DNA-bd_HTH_TetR-type_CS"/>
</dbReference>
<feature type="domain" description="HTH tetR-type" evidence="5">
    <location>
        <begin position="8"/>
        <end position="68"/>
    </location>
</feature>
<gene>
    <name evidence="6" type="ORF">ACFQMJ_06625</name>
</gene>
<keyword evidence="1" id="KW-0805">Transcription regulation</keyword>
<evidence type="ECO:0000256" key="1">
    <source>
        <dbReference type="ARBA" id="ARBA00023015"/>
    </source>
</evidence>
<dbReference type="InterPro" id="IPR036271">
    <property type="entry name" value="Tet_transcr_reg_TetR-rel_C_sf"/>
</dbReference>
<comment type="caution">
    <text evidence="6">The sequence shown here is derived from an EMBL/GenBank/DDBJ whole genome shotgun (WGS) entry which is preliminary data.</text>
</comment>
<dbReference type="InterPro" id="IPR009057">
    <property type="entry name" value="Homeodomain-like_sf"/>
</dbReference>
<accession>A0ABW2FBP2</accession>
<dbReference type="EMBL" id="JBHTAI010000003">
    <property type="protein sequence ID" value="MFC7148210.1"/>
    <property type="molecule type" value="Genomic_DNA"/>
</dbReference>
<evidence type="ECO:0000256" key="2">
    <source>
        <dbReference type="ARBA" id="ARBA00023125"/>
    </source>
</evidence>
<sequence>MLRETRKKDTKERIVRHAIQLFKEKGYDNVTVDEITKICGIAKGTFFNYFPKKESVLLHLVNSYAERMDEIVGQHREGDLKDRLLKIFGELMHIYVQHADLLRFALIETIKSAMESHEEGLTNLSVFQETVRDMLEKAKEGGSVRSRLDANASASVLVAIFYHTLIGWSGTAGEEKMMTVLRQQLDAVWEGIAGE</sequence>
<dbReference type="PROSITE" id="PS50977">
    <property type="entry name" value="HTH_TETR_2"/>
    <property type="match status" value="1"/>
</dbReference>
<dbReference type="Gene3D" id="1.10.357.10">
    <property type="entry name" value="Tetracycline Repressor, domain 2"/>
    <property type="match status" value="1"/>
</dbReference>
<dbReference type="Proteomes" id="UP001596378">
    <property type="component" value="Unassembled WGS sequence"/>
</dbReference>
<dbReference type="InterPro" id="IPR050109">
    <property type="entry name" value="HTH-type_TetR-like_transc_reg"/>
</dbReference>
<reference evidence="7" key="1">
    <citation type="journal article" date="2019" name="Int. J. Syst. Evol. Microbiol.">
        <title>The Global Catalogue of Microorganisms (GCM) 10K type strain sequencing project: providing services to taxonomists for standard genome sequencing and annotation.</title>
        <authorList>
            <consortium name="The Broad Institute Genomics Platform"/>
            <consortium name="The Broad Institute Genome Sequencing Center for Infectious Disease"/>
            <person name="Wu L."/>
            <person name="Ma J."/>
        </authorList>
    </citation>
    <scope>NUCLEOTIDE SEQUENCE [LARGE SCALE GENOMIC DNA]</scope>
    <source>
        <strain evidence="7">KCTC 12907</strain>
    </source>
</reference>
<evidence type="ECO:0000313" key="6">
    <source>
        <dbReference type="EMBL" id="MFC7148210.1"/>
    </source>
</evidence>
<proteinExistence type="predicted"/>
<keyword evidence="2 4" id="KW-0238">DNA-binding</keyword>
<dbReference type="PANTHER" id="PTHR30055">
    <property type="entry name" value="HTH-TYPE TRANSCRIPTIONAL REGULATOR RUTR"/>
    <property type="match status" value="1"/>
</dbReference>
<dbReference type="InterPro" id="IPR001647">
    <property type="entry name" value="HTH_TetR"/>
</dbReference>
<keyword evidence="3" id="KW-0804">Transcription</keyword>
<evidence type="ECO:0000256" key="3">
    <source>
        <dbReference type="ARBA" id="ARBA00023163"/>
    </source>
</evidence>
<dbReference type="RefSeq" id="WP_378048779.1">
    <property type="nucleotide sequence ID" value="NZ_JBHMDN010000018.1"/>
</dbReference>
<organism evidence="6 7">
    <name type="scientific">Cohnella cellulosilytica</name>
    <dbReference type="NCBI Taxonomy" id="986710"/>
    <lineage>
        <taxon>Bacteria</taxon>
        <taxon>Bacillati</taxon>
        <taxon>Bacillota</taxon>
        <taxon>Bacilli</taxon>
        <taxon>Bacillales</taxon>
        <taxon>Paenibacillaceae</taxon>
        <taxon>Cohnella</taxon>
    </lineage>
</organism>
<name>A0ABW2FBP2_9BACL</name>
<dbReference type="PANTHER" id="PTHR30055:SF238">
    <property type="entry name" value="MYCOFACTOCIN BIOSYNTHESIS TRANSCRIPTIONAL REGULATOR MFTR-RELATED"/>
    <property type="match status" value="1"/>
</dbReference>
<dbReference type="PRINTS" id="PR00455">
    <property type="entry name" value="HTHTETR"/>
</dbReference>
<feature type="DNA-binding region" description="H-T-H motif" evidence="4">
    <location>
        <begin position="31"/>
        <end position="50"/>
    </location>
</feature>
<keyword evidence="7" id="KW-1185">Reference proteome</keyword>
<dbReference type="Pfam" id="PF00440">
    <property type="entry name" value="TetR_N"/>
    <property type="match status" value="1"/>
</dbReference>
<dbReference type="SUPFAM" id="SSF48498">
    <property type="entry name" value="Tetracyclin repressor-like, C-terminal domain"/>
    <property type="match status" value="1"/>
</dbReference>
<evidence type="ECO:0000259" key="5">
    <source>
        <dbReference type="PROSITE" id="PS50977"/>
    </source>
</evidence>
<evidence type="ECO:0000256" key="4">
    <source>
        <dbReference type="PROSITE-ProRule" id="PRU00335"/>
    </source>
</evidence>
<protein>
    <submittedName>
        <fullName evidence="6">TetR/AcrR family transcriptional regulator</fullName>
    </submittedName>
</protein>